<dbReference type="InterPro" id="IPR000577">
    <property type="entry name" value="Carb_kinase_FGGY"/>
</dbReference>
<evidence type="ECO:0000256" key="7">
    <source>
        <dbReference type="ARBA" id="ARBA00023277"/>
    </source>
</evidence>
<dbReference type="AlphaFoldDB" id="A0A7T7XQB8"/>
<accession>A0A7T7XQB8</accession>
<dbReference type="PANTHER" id="PTHR43095">
    <property type="entry name" value="SUGAR KINASE"/>
    <property type="match status" value="1"/>
</dbReference>
<comment type="similarity">
    <text evidence="1 8">Belongs to the FGGY kinase family.</text>
</comment>
<dbReference type="RefSeq" id="WP_215627879.1">
    <property type="nucleotide sequence ID" value="NZ_CP067089.2"/>
</dbReference>
<dbReference type="PANTHER" id="PTHR43095:SF5">
    <property type="entry name" value="XYLULOSE KINASE"/>
    <property type="match status" value="1"/>
</dbReference>
<feature type="domain" description="Carbohydrate kinase FGGY N-terminal" evidence="9">
    <location>
        <begin position="3"/>
        <end position="251"/>
    </location>
</feature>
<dbReference type="SUPFAM" id="SSF53067">
    <property type="entry name" value="Actin-like ATPase domain"/>
    <property type="match status" value="2"/>
</dbReference>
<evidence type="ECO:0000256" key="4">
    <source>
        <dbReference type="ARBA" id="ARBA00022741"/>
    </source>
</evidence>
<dbReference type="InterPro" id="IPR043129">
    <property type="entry name" value="ATPase_NBD"/>
</dbReference>
<keyword evidence="5 8" id="KW-0418">Kinase</keyword>
<dbReference type="InterPro" id="IPR006000">
    <property type="entry name" value="Xylulokinase"/>
</dbReference>
<evidence type="ECO:0000256" key="6">
    <source>
        <dbReference type="ARBA" id="ARBA00022840"/>
    </source>
</evidence>
<dbReference type="GO" id="GO:0005524">
    <property type="term" value="F:ATP binding"/>
    <property type="evidence" value="ECO:0007669"/>
    <property type="project" value="UniProtKB-KW"/>
</dbReference>
<evidence type="ECO:0000256" key="2">
    <source>
        <dbReference type="ARBA" id="ARBA00022629"/>
    </source>
</evidence>
<dbReference type="EMBL" id="CP067089">
    <property type="protein sequence ID" value="QQO10574.1"/>
    <property type="molecule type" value="Genomic_DNA"/>
</dbReference>
<name>A0A7T7XQB8_9SPIR</name>
<dbReference type="InterPro" id="IPR018483">
    <property type="entry name" value="Carb_kinase_FGGY_CS"/>
</dbReference>
<keyword evidence="3 8" id="KW-0808">Transferase</keyword>
<evidence type="ECO:0000259" key="10">
    <source>
        <dbReference type="Pfam" id="PF02782"/>
    </source>
</evidence>
<dbReference type="NCBIfam" id="TIGR01312">
    <property type="entry name" value="XylB"/>
    <property type="match status" value="1"/>
</dbReference>
<dbReference type="PROSITE" id="PS00933">
    <property type="entry name" value="FGGY_KINASES_1"/>
    <property type="match status" value="1"/>
</dbReference>
<dbReference type="GO" id="GO:0004856">
    <property type="term" value="F:D-xylulokinase activity"/>
    <property type="evidence" value="ECO:0007669"/>
    <property type="project" value="UniProtKB-EC"/>
</dbReference>
<reference evidence="11" key="1">
    <citation type="submission" date="2021-01" db="EMBL/GenBank/DDBJ databases">
        <title>Description of Breznakiella homolactica.</title>
        <authorList>
            <person name="Song Y."/>
            <person name="Brune A."/>
        </authorList>
    </citation>
    <scope>NUCLEOTIDE SEQUENCE</scope>
    <source>
        <strain evidence="11">RmG30</strain>
    </source>
</reference>
<dbReference type="Pfam" id="PF02782">
    <property type="entry name" value="FGGY_C"/>
    <property type="match status" value="1"/>
</dbReference>
<evidence type="ECO:0000256" key="8">
    <source>
        <dbReference type="RuleBase" id="RU364073"/>
    </source>
</evidence>
<dbReference type="Gene3D" id="3.30.420.40">
    <property type="match status" value="2"/>
</dbReference>
<evidence type="ECO:0000313" key="11">
    <source>
        <dbReference type="EMBL" id="QQO10574.1"/>
    </source>
</evidence>
<organism evidence="11 12">
    <name type="scientific">Breznakiella homolactica</name>
    <dbReference type="NCBI Taxonomy" id="2798577"/>
    <lineage>
        <taxon>Bacteria</taxon>
        <taxon>Pseudomonadati</taxon>
        <taxon>Spirochaetota</taxon>
        <taxon>Spirochaetia</taxon>
        <taxon>Spirochaetales</taxon>
        <taxon>Breznakiellaceae</taxon>
        <taxon>Breznakiella</taxon>
    </lineage>
</organism>
<dbReference type="CDD" id="cd07809">
    <property type="entry name" value="ASKHA_NBD_FGGY_BaXK-like"/>
    <property type="match status" value="1"/>
</dbReference>
<dbReference type="InterPro" id="IPR018484">
    <property type="entry name" value="FGGY_N"/>
</dbReference>
<keyword evidence="12" id="KW-1185">Reference proteome</keyword>
<evidence type="ECO:0000256" key="3">
    <source>
        <dbReference type="ARBA" id="ARBA00022679"/>
    </source>
</evidence>
<keyword evidence="7 8" id="KW-0119">Carbohydrate metabolism</keyword>
<comment type="catalytic activity">
    <reaction evidence="8">
        <text>D-xylulose + ATP = D-xylulose 5-phosphate + ADP + H(+)</text>
        <dbReference type="Rhea" id="RHEA:10964"/>
        <dbReference type="ChEBI" id="CHEBI:15378"/>
        <dbReference type="ChEBI" id="CHEBI:17140"/>
        <dbReference type="ChEBI" id="CHEBI:30616"/>
        <dbReference type="ChEBI" id="CHEBI:57737"/>
        <dbReference type="ChEBI" id="CHEBI:456216"/>
        <dbReference type="EC" id="2.7.1.17"/>
    </reaction>
</comment>
<dbReference type="KEGG" id="bhc:JFL75_06575"/>
<dbReference type="InterPro" id="IPR018485">
    <property type="entry name" value="FGGY_C"/>
</dbReference>
<dbReference type="Pfam" id="PF00370">
    <property type="entry name" value="FGGY_N"/>
    <property type="match status" value="1"/>
</dbReference>
<proteinExistence type="inferred from homology"/>
<dbReference type="InterPro" id="IPR050406">
    <property type="entry name" value="FGGY_Carb_Kinase"/>
</dbReference>
<keyword evidence="6 8" id="KW-0067">ATP-binding</keyword>
<dbReference type="EC" id="2.7.1.17" evidence="8"/>
<dbReference type="GO" id="GO:0042732">
    <property type="term" value="P:D-xylose metabolic process"/>
    <property type="evidence" value="ECO:0007669"/>
    <property type="project" value="UniProtKB-KW"/>
</dbReference>
<keyword evidence="4 8" id="KW-0547">Nucleotide-binding</keyword>
<evidence type="ECO:0000259" key="9">
    <source>
        <dbReference type="Pfam" id="PF00370"/>
    </source>
</evidence>
<sequence>MAYYIGVDCGTQGTKAAIYDPDCMEFLGEGYAPHEIAANERGGREQDPQWWIDALNTAMETALASLDSGKRKMIRGIGVSGQQHGLVILDSGKKVLRRAKLWNDTETSGANQRLIDAAGGPRGVIEKIGTAIPVGYTASKLVWLKEHEPEVFGRIAYVFNPKDYINFYLTGIIATDAGSASGTGYYDTINKEWNDTMVSLIDPALKKALPPVLGDTEAVGPIAAAVAERFGLDRNCIVAPGSGDNMMAAVGTGNVEPGIATMNLGTSGVLSIFTDQKPVGYPEIIQIQNSIPGGWIPTICTMNATSASTAVQELFTLDLAAFDNDMAAAPIGCGGVTMLPFFNGERTPSLPSAKGSITGLTMTNFTRPNLIRSAAESVVFGLRWGCDLLREKGIAFRQLRLVGGGSNSAPWRQITADIFGADIIGVRGKEAGAFGGIIQAMAVCGEGSVPDLCARHIQLDERKQAHPDRGNTEKYEAVYRGYLDARKQLYGI</sequence>
<protein>
    <recommendedName>
        <fullName evidence="8">Xylulose kinase</fullName>
        <shortName evidence="8">Xylulokinase</shortName>
        <ecNumber evidence="8">2.7.1.17</ecNumber>
    </recommendedName>
</protein>
<evidence type="ECO:0000313" key="12">
    <source>
        <dbReference type="Proteomes" id="UP000595917"/>
    </source>
</evidence>
<dbReference type="GO" id="GO:0005997">
    <property type="term" value="P:xylulose metabolic process"/>
    <property type="evidence" value="ECO:0007669"/>
    <property type="project" value="InterPro"/>
</dbReference>
<evidence type="ECO:0000256" key="1">
    <source>
        <dbReference type="ARBA" id="ARBA00009156"/>
    </source>
</evidence>
<evidence type="ECO:0000256" key="5">
    <source>
        <dbReference type="ARBA" id="ARBA00022777"/>
    </source>
</evidence>
<dbReference type="PIRSF" id="PIRSF000538">
    <property type="entry name" value="GlpK"/>
    <property type="match status" value="1"/>
</dbReference>
<feature type="domain" description="Carbohydrate kinase FGGY C-terminal" evidence="10">
    <location>
        <begin position="277"/>
        <end position="442"/>
    </location>
</feature>
<keyword evidence="2 8" id="KW-0859">Xylose metabolism</keyword>
<dbReference type="Proteomes" id="UP000595917">
    <property type="component" value="Chromosome"/>
</dbReference>
<gene>
    <name evidence="8 11" type="primary">xylB</name>
    <name evidence="11" type="ORF">JFL75_06575</name>
</gene>